<organism evidence="2 3">
    <name type="scientific">Aquimarina spongiae</name>
    <dbReference type="NCBI Taxonomy" id="570521"/>
    <lineage>
        <taxon>Bacteria</taxon>
        <taxon>Pseudomonadati</taxon>
        <taxon>Bacteroidota</taxon>
        <taxon>Flavobacteriia</taxon>
        <taxon>Flavobacteriales</taxon>
        <taxon>Flavobacteriaceae</taxon>
        <taxon>Aquimarina</taxon>
    </lineage>
</organism>
<protein>
    <recommendedName>
        <fullName evidence="1">DUF6438 domain-containing protein</fullName>
    </recommendedName>
</protein>
<dbReference type="RefSeq" id="WP_073318117.1">
    <property type="nucleotide sequence ID" value="NZ_FQYP01000007.1"/>
</dbReference>
<reference evidence="3" key="1">
    <citation type="submission" date="2016-11" db="EMBL/GenBank/DDBJ databases">
        <authorList>
            <person name="Varghese N."/>
            <person name="Submissions S."/>
        </authorList>
    </citation>
    <scope>NUCLEOTIDE SEQUENCE [LARGE SCALE GENOMIC DNA]</scope>
    <source>
        <strain evidence="3">DSM 22623</strain>
    </source>
</reference>
<dbReference type="Proteomes" id="UP000184432">
    <property type="component" value="Unassembled WGS sequence"/>
</dbReference>
<keyword evidence="3" id="KW-1185">Reference proteome</keyword>
<gene>
    <name evidence="2" type="ORF">SAMN04488508_107164</name>
</gene>
<accession>A0A1M6I7H5</accession>
<name>A0A1M6I7H5_9FLAO</name>
<dbReference type="Pfam" id="PF20033">
    <property type="entry name" value="DUF6438"/>
    <property type="match status" value="1"/>
</dbReference>
<sequence>MKYLMMLLVLLNFSCQSSKSVTEDPEVLVYYSKGRCLGKCPVYDLWVYQDGSFLYSGIDYVSVKGKIKSKLKKKEFNALKSMIDQGSFEKVVLNKGKDRPVTTLRVNGEEYKYYPSALSGDIKELNARMKQIVNQIVANSSP</sequence>
<proteinExistence type="predicted"/>
<evidence type="ECO:0000313" key="2">
    <source>
        <dbReference type="EMBL" id="SHJ30365.1"/>
    </source>
</evidence>
<feature type="domain" description="DUF6438" evidence="1">
    <location>
        <begin position="28"/>
        <end position="130"/>
    </location>
</feature>
<evidence type="ECO:0000259" key="1">
    <source>
        <dbReference type="Pfam" id="PF20033"/>
    </source>
</evidence>
<dbReference type="AlphaFoldDB" id="A0A1M6I7H5"/>
<dbReference type="STRING" id="570521.SAMN04488508_107164"/>
<dbReference type="EMBL" id="FQYP01000007">
    <property type="protein sequence ID" value="SHJ30365.1"/>
    <property type="molecule type" value="Genomic_DNA"/>
</dbReference>
<dbReference type="InterPro" id="IPR045497">
    <property type="entry name" value="DUF6438"/>
</dbReference>
<dbReference type="OrthoDB" id="7172369at2"/>
<evidence type="ECO:0000313" key="3">
    <source>
        <dbReference type="Proteomes" id="UP000184432"/>
    </source>
</evidence>